<protein>
    <submittedName>
        <fullName evidence="1">Uncharacterized protein</fullName>
    </submittedName>
</protein>
<comment type="caution">
    <text evidence="1">The sequence shown here is derived from an EMBL/GenBank/DDBJ whole genome shotgun (WGS) entry which is preliminary data.</text>
</comment>
<name>A0A4Z2ELQ9_9TELE</name>
<proteinExistence type="predicted"/>
<dbReference type="EMBL" id="SRLO01005211">
    <property type="protein sequence ID" value="TNN29783.1"/>
    <property type="molecule type" value="Genomic_DNA"/>
</dbReference>
<reference evidence="1 2" key="1">
    <citation type="submission" date="2019-03" db="EMBL/GenBank/DDBJ databases">
        <title>First draft genome of Liparis tanakae, snailfish: a comprehensive survey of snailfish specific genes.</title>
        <authorList>
            <person name="Kim W."/>
            <person name="Song I."/>
            <person name="Jeong J.-H."/>
            <person name="Kim D."/>
            <person name="Kim S."/>
            <person name="Ryu S."/>
            <person name="Song J.Y."/>
            <person name="Lee S.K."/>
        </authorList>
    </citation>
    <scope>NUCLEOTIDE SEQUENCE [LARGE SCALE GENOMIC DNA]</scope>
    <source>
        <tissue evidence="1">Muscle</tissue>
    </source>
</reference>
<accession>A0A4Z2ELQ9</accession>
<dbReference type="AlphaFoldDB" id="A0A4Z2ELQ9"/>
<keyword evidence="2" id="KW-1185">Reference proteome</keyword>
<evidence type="ECO:0000313" key="2">
    <source>
        <dbReference type="Proteomes" id="UP000314294"/>
    </source>
</evidence>
<gene>
    <name evidence="1" type="ORF">EYF80_060070</name>
</gene>
<evidence type="ECO:0000313" key="1">
    <source>
        <dbReference type="EMBL" id="TNN29783.1"/>
    </source>
</evidence>
<organism evidence="1 2">
    <name type="scientific">Liparis tanakae</name>
    <name type="common">Tanaka's snailfish</name>
    <dbReference type="NCBI Taxonomy" id="230148"/>
    <lineage>
        <taxon>Eukaryota</taxon>
        <taxon>Metazoa</taxon>
        <taxon>Chordata</taxon>
        <taxon>Craniata</taxon>
        <taxon>Vertebrata</taxon>
        <taxon>Euteleostomi</taxon>
        <taxon>Actinopterygii</taxon>
        <taxon>Neopterygii</taxon>
        <taxon>Teleostei</taxon>
        <taxon>Neoteleostei</taxon>
        <taxon>Acanthomorphata</taxon>
        <taxon>Eupercaria</taxon>
        <taxon>Perciformes</taxon>
        <taxon>Cottioidei</taxon>
        <taxon>Cottales</taxon>
        <taxon>Liparidae</taxon>
        <taxon>Liparis</taxon>
    </lineage>
</organism>
<dbReference type="Proteomes" id="UP000314294">
    <property type="component" value="Unassembled WGS sequence"/>
</dbReference>
<sequence>MKEALLWDAAADNLQFTGRRRNPQPLSFFLSPDAPLREQPLCSALFEEHLKTFSMCQCEPRQRVQSIARDRGRQREGSARLLSRSLLVAEGFFPSCSASGEQNIHVLRTHRDAETQRC</sequence>